<evidence type="ECO:0000313" key="6">
    <source>
        <dbReference type="Proteomes" id="UP000248889"/>
    </source>
</evidence>
<dbReference type="AlphaFoldDB" id="A0A2X0K5B7"/>
<dbReference type="InterPro" id="IPR001613">
    <property type="entry name" value="Flavin_amine_oxidase"/>
</dbReference>
<dbReference type="Proteomes" id="UP000248889">
    <property type="component" value="Unassembled WGS sequence"/>
</dbReference>
<name>A0A2X0K5B7_9ACTN</name>
<reference evidence="5 6" key="1">
    <citation type="submission" date="2018-06" db="EMBL/GenBank/DDBJ databases">
        <title>Streptacidiphilus pinicola sp. nov., isolated from pine grove soil.</title>
        <authorList>
            <person name="Roh S.G."/>
            <person name="Park S."/>
            <person name="Kim M.-K."/>
            <person name="Yun B.-R."/>
            <person name="Park J."/>
            <person name="Kim M.J."/>
            <person name="Kim Y.S."/>
            <person name="Kim S.B."/>
        </authorList>
    </citation>
    <scope>NUCLEOTIDE SEQUENCE [LARGE SCALE GENOMIC DNA]</scope>
    <source>
        <strain evidence="5 6">MMS16-CNU450</strain>
    </source>
</reference>
<feature type="binding site" evidence="3">
    <location>
        <position position="236"/>
    </location>
    <ligand>
        <name>FAD</name>
        <dbReference type="ChEBI" id="CHEBI:57692"/>
    </ligand>
</feature>
<dbReference type="InterPro" id="IPR050281">
    <property type="entry name" value="Flavin_monoamine_oxidase"/>
</dbReference>
<dbReference type="Gene3D" id="3.50.50.60">
    <property type="entry name" value="FAD/NAD(P)-binding domain"/>
    <property type="match status" value="1"/>
</dbReference>
<accession>A0A2X0K5B7</accession>
<feature type="domain" description="Amine oxidase" evidence="4">
    <location>
        <begin position="21"/>
        <end position="445"/>
    </location>
</feature>
<protein>
    <submittedName>
        <fullName evidence="5">FAD-dependent oxidoreductase</fullName>
    </submittedName>
</protein>
<dbReference type="PANTHER" id="PTHR10742:SF410">
    <property type="entry name" value="LYSINE-SPECIFIC HISTONE DEMETHYLASE 2"/>
    <property type="match status" value="1"/>
</dbReference>
<dbReference type="EMBL" id="QKYN01000114">
    <property type="protein sequence ID" value="RAG82470.1"/>
    <property type="molecule type" value="Genomic_DNA"/>
</dbReference>
<evidence type="ECO:0000313" key="5">
    <source>
        <dbReference type="EMBL" id="RAG82470.1"/>
    </source>
</evidence>
<evidence type="ECO:0000259" key="4">
    <source>
        <dbReference type="Pfam" id="PF01593"/>
    </source>
</evidence>
<evidence type="ECO:0000256" key="1">
    <source>
        <dbReference type="ARBA" id="ARBA00001974"/>
    </source>
</evidence>
<sequence>MDSDLEREEQCDVVVIGAGAAGLVAGSTLAEATDVVVLEAALRPGGRVESVRHGDYWLNVGAQFTEGAGPLFDVMDRYGIERGSLAGRKAALYLKGRMVTTDSPALLLLRSRMSLAAKVELARVGLRIRRTHARMFSKNARVASEARARLDQESGAWLMKGVRTDEMRDLFRAWSGQWIGCDPEETAATQLTFSIGTALEKAAKVPNFALPVGGNQSFTDALAADLGDRIRLGAEVTSVTWGDDLVTVQYSGTKGPTRLTARRAIVAVPADRALAIMPGLPAEQRAALDAIEYGRYVLAGVFTSEEGPQRWDDYFGVSTPDLSFQMVFNHAAALRGQGPRRSGGALVCLAGGSRADELNKLTDEEIEATCVRDLLVLFPELEGRIERVVVKRQPRVVSYWRSGTRSTSQQTLRKPLGPIWFAGDYLAAPSLAAAAESGHRAATKLLQSLGAEAAR</sequence>
<comment type="cofactor">
    <cofactor evidence="1">
        <name>FAD</name>
        <dbReference type="ChEBI" id="CHEBI:57692"/>
    </cofactor>
</comment>
<feature type="binding site" evidence="3">
    <location>
        <begin position="39"/>
        <end position="40"/>
    </location>
    <ligand>
        <name>FAD</name>
        <dbReference type="ChEBI" id="CHEBI:57692"/>
    </ligand>
</feature>
<dbReference type="InterPro" id="IPR002937">
    <property type="entry name" value="Amino_oxidase"/>
</dbReference>
<dbReference type="SUPFAM" id="SSF51905">
    <property type="entry name" value="FAD/NAD(P)-binding domain"/>
    <property type="match status" value="1"/>
</dbReference>
<dbReference type="RefSeq" id="WP_111505500.1">
    <property type="nucleotide sequence ID" value="NZ_QKYN01000114.1"/>
</dbReference>
<keyword evidence="6" id="KW-1185">Reference proteome</keyword>
<organism evidence="5 6">
    <name type="scientific">Streptacidiphilus pinicola</name>
    <dbReference type="NCBI Taxonomy" id="2219663"/>
    <lineage>
        <taxon>Bacteria</taxon>
        <taxon>Bacillati</taxon>
        <taxon>Actinomycetota</taxon>
        <taxon>Actinomycetes</taxon>
        <taxon>Kitasatosporales</taxon>
        <taxon>Streptomycetaceae</taxon>
        <taxon>Streptacidiphilus</taxon>
    </lineage>
</organism>
<dbReference type="Pfam" id="PF01593">
    <property type="entry name" value="Amino_oxidase"/>
    <property type="match status" value="1"/>
</dbReference>
<dbReference type="OrthoDB" id="9767561at2"/>
<dbReference type="GO" id="GO:0016491">
    <property type="term" value="F:oxidoreductase activity"/>
    <property type="evidence" value="ECO:0007669"/>
    <property type="project" value="UniProtKB-KW"/>
</dbReference>
<evidence type="ECO:0000256" key="2">
    <source>
        <dbReference type="ARBA" id="ARBA00023002"/>
    </source>
</evidence>
<comment type="caution">
    <text evidence="5">The sequence shown here is derived from an EMBL/GenBank/DDBJ whole genome shotgun (WGS) entry which is preliminary data.</text>
</comment>
<dbReference type="PANTHER" id="PTHR10742">
    <property type="entry name" value="FLAVIN MONOAMINE OXIDASE"/>
    <property type="match status" value="1"/>
</dbReference>
<evidence type="ECO:0000256" key="3">
    <source>
        <dbReference type="PIRSR" id="PIRSR601613-1"/>
    </source>
</evidence>
<proteinExistence type="predicted"/>
<keyword evidence="2" id="KW-0560">Oxidoreductase</keyword>
<dbReference type="PRINTS" id="PR00757">
    <property type="entry name" value="AMINEOXDASEF"/>
</dbReference>
<dbReference type="InterPro" id="IPR036188">
    <property type="entry name" value="FAD/NAD-bd_sf"/>
</dbReference>
<gene>
    <name evidence="5" type="ORF">DN069_27425</name>
</gene>